<dbReference type="GO" id="GO:0016887">
    <property type="term" value="F:ATP hydrolysis activity"/>
    <property type="evidence" value="ECO:0007669"/>
    <property type="project" value="InterPro"/>
</dbReference>
<name>A0A1L6KRV3_ACIHA</name>
<dbReference type="Gene3D" id="3.40.50.300">
    <property type="entry name" value="P-loop containing nucleotide triphosphate hydrolases"/>
    <property type="match status" value="1"/>
</dbReference>
<keyword evidence="3" id="KW-0067">ATP-binding</keyword>
<dbReference type="EMBL" id="CP031976">
    <property type="protein sequence ID" value="QHI14905.1"/>
    <property type="molecule type" value="Genomic_DNA"/>
</dbReference>
<dbReference type="PANTHER" id="PTHR40396:SF1">
    <property type="entry name" value="ATPASE AAA-TYPE CORE DOMAIN-CONTAINING PROTEIN"/>
    <property type="match status" value="1"/>
</dbReference>
<organism evidence="2 4">
    <name type="scientific">Acinetobacter haemolyticus</name>
    <dbReference type="NCBI Taxonomy" id="29430"/>
    <lineage>
        <taxon>Bacteria</taxon>
        <taxon>Pseudomonadati</taxon>
        <taxon>Pseudomonadota</taxon>
        <taxon>Gammaproteobacteria</taxon>
        <taxon>Moraxellales</taxon>
        <taxon>Moraxellaceae</taxon>
        <taxon>Acinetobacter</taxon>
    </lineage>
</organism>
<dbReference type="Proteomes" id="UP000463868">
    <property type="component" value="Chromosome"/>
</dbReference>
<evidence type="ECO:0000259" key="1">
    <source>
        <dbReference type="Pfam" id="PF13304"/>
    </source>
</evidence>
<proteinExistence type="predicted"/>
<dbReference type="AlphaFoldDB" id="A0A1L6KRV3"/>
<dbReference type="PANTHER" id="PTHR40396">
    <property type="entry name" value="ATPASE-LIKE PROTEIN"/>
    <property type="match status" value="1"/>
</dbReference>
<reference evidence="3 5" key="1">
    <citation type="submission" date="2018-08" db="EMBL/GenBank/DDBJ databases">
        <title>Analysis of the genomic diversity of Mexican Acinetobacter haemolyticus clinical isolates.</title>
        <authorList>
            <person name="Castro-Jaimes S."/>
            <person name="Cevallos M.A."/>
        </authorList>
    </citation>
    <scope>NUCLEOTIDE SEQUENCE [LARGE SCALE GENOMIC DNA]</scope>
    <source>
        <strain evidence="3 5">AN43</strain>
    </source>
</reference>
<dbReference type="KEGG" id="ahl:AHTJS_16605"/>
<evidence type="ECO:0000313" key="4">
    <source>
        <dbReference type="Proteomes" id="UP000451048"/>
    </source>
</evidence>
<dbReference type="RefSeq" id="WP_075316450.1">
    <property type="nucleotide sequence ID" value="NZ_CP018260.1"/>
</dbReference>
<dbReference type="Proteomes" id="UP000451048">
    <property type="component" value="Unassembled WGS sequence"/>
</dbReference>
<keyword evidence="3" id="KW-0547">Nucleotide-binding</keyword>
<sequence>MIIDFTVQNFLSFRDEQTLSFVADNKNSAHSSHLLETPIAGLKLLKVVVIYGPNASGKSNFLSALHRLKELVVTSVSNAPNDELDVMPFRLDKESSISPTSFEINFLCNGIRYNYSTLLDSKKIYSEYLSYYPKKYKKNIFTRELSDSDEYIYSFGDDLKPKRIYDDIALKTSEKVLFLSKAIQDNSKFLKPVYDWFDKLLLEQSSLEDAAKQIDTDNAFKQNFLEFIRKQDIDIINVDVDSSSLAEKIIKSDKNMPPEMRERILNNFNDKMVYDIQTFHKDSDGDLIPFEFGLESQGTHKLFALSPLILEKAPKTFYVDELSSALHPLLVRNFLKTFHETTDSQMVCVTHDTHLIDAEFLRKDQIYFVEKDQEQSSSLYSLLEFNPRNDRENWELRYLSGRYGATPYLK</sequence>
<dbReference type="SUPFAM" id="SSF52540">
    <property type="entry name" value="P-loop containing nucleoside triphosphate hydrolases"/>
    <property type="match status" value="1"/>
</dbReference>
<accession>A0A1L6KRV3</accession>
<evidence type="ECO:0000313" key="2">
    <source>
        <dbReference type="EMBL" id="NAR73033.1"/>
    </source>
</evidence>
<dbReference type="STRING" id="29430.AHTJS_16605"/>
<dbReference type="OrthoDB" id="9809324at2"/>
<dbReference type="Pfam" id="PF13304">
    <property type="entry name" value="AAA_21"/>
    <property type="match status" value="1"/>
</dbReference>
<feature type="domain" description="ATPase AAA-type core" evidence="1">
    <location>
        <begin position="47"/>
        <end position="357"/>
    </location>
</feature>
<dbReference type="GO" id="GO:0005524">
    <property type="term" value="F:ATP binding"/>
    <property type="evidence" value="ECO:0007669"/>
    <property type="project" value="UniProtKB-KW"/>
</dbReference>
<reference evidence="2 4" key="2">
    <citation type="submission" date="2019-12" db="EMBL/GenBank/DDBJ databases">
        <title>Acinetobacter haemolyticus comparative genomics.</title>
        <authorList>
            <person name="Castro-Jaimes S."/>
            <person name="Bello-Lopez E."/>
            <person name="Velazquez-Acosta C."/>
            <person name="Volkow-Fernandez P."/>
            <person name="Lozano-Zarain P."/>
            <person name="Castillo Ramirez S."/>
            <person name="Cevallos M.A."/>
        </authorList>
    </citation>
    <scope>NUCLEOTIDE SEQUENCE [LARGE SCALE GENOMIC DNA]</scope>
    <source>
        <strain evidence="2 4">AN10</strain>
    </source>
</reference>
<gene>
    <name evidence="3" type="ORF">AhaeAN43_16900</name>
    <name evidence="2" type="ORF">GPS52_05860</name>
</gene>
<evidence type="ECO:0000313" key="3">
    <source>
        <dbReference type="EMBL" id="QHI14905.1"/>
    </source>
</evidence>
<protein>
    <submittedName>
        <fullName evidence="2">AAA family ATPase</fullName>
    </submittedName>
    <submittedName>
        <fullName evidence="3">ATP-binding protein</fullName>
    </submittedName>
</protein>
<evidence type="ECO:0000313" key="5">
    <source>
        <dbReference type="Proteomes" id="UP000463868"/>
    </source>
</evidence>
<dbReference type="InterPro" id="IPR003959">
    <property type="entry name" value="ATPase_AAA_core"/>
</dbReference>
<dbReference type="EMBL" id="WTTO01000011">
    <property type="protein sequence ID" value="NAR73033.1"/>
    <property type="molecule type" value="Genomic_DNA"/>
</dbReference>
<dbReference type="InterPro" id="IPR027417">
    <property type="entry name" value="P-loop_NTPase"/>
</dbReference>